<keyword evidence="2" id="KW-1185">Reference proteome</keyword>
<dbReference type="EMBL" id="CM017688">
    <property type="protein sequence ID" value="TYH30017.1"/>
    <property type="molecule type" value="Genomic_DNA"/>
</dbReference>
<organism evidence="1 2">
    <name type="scientific">Gossypium darwinii</name>
    <name type="common">Darwin's cotton</name>
    <name type="synonym">Gossypium barbadense var. darwinii</name>
    <dbReference type="NCBI Taxonomy" id="34276"/>
    <lineage>
        <taxon>Eukaryota</taxon>
        <taxon>Viridiplantae</taxon>
        <taxon>Streptophyta</taxon>
        <taxon>Embryophyta</taxon>
        <taxon>Tracheophyta</taxon>
        <taxon>Spermatophyta</taxon>
        <taxon>Magnoliopsida</taxon>
        <taxon>eudicotyledons</taxon>
        <taxon>Gunneridae</taxon>
        <taxon>Pentapetalae</taxon>
        <taxon>rosids</taxon>
        <taxon>malvids</taxon>
        <taxon>Malvales</taxon>
        <taxon>Malvaceae</taxon>
        <taxon>Malvoideae</taxon>
        <taxon>Gossypium</taxon>
    </lineage>
</organism>
<gene>
    <name evidence="1" type="ORF">ES288_A01G060100v1</name>
</gene>
<protein>
    <submittedName>
        <fullName evidence="1">Uncharacterized protein</fullName>
    </submittedName>
</protein>
<dbReference type="Proteomes" id="UP000323506">
    <property type="component" value="Chromosome A01"/>
</dbReference>
<evidence type="ECO:0000313" key="1">
    <source>
        <dbReference type="EMBL" id="TYH30017.1"/>
    </source>
</evidence>
<name>A0A5D2HID2_GOSDA</name>
<reference evidence="1 2" key="1">
    <citation type="submission" date="2019-06" db="EMBL/GenBank/DDBJ databases">
        <title>WGS assembly of Gossypium darwinii.</title>
        <authorList>
            <person name="Chen Z.J."/>
            <person name="Sreedasyam A."/>
            <person name="Ando A."/>
            <person name="Song Q."/>
            <person name="De L."/>
            <person name="Hulse-Kemp A."/>
            <person name="Ding M."/>
            <person name="Ye W."/>
            <person name="Kirkbride R."/>
            <person name="Jenkins J."/>
            <person name="Plott C."/>
            <person name="Lovell J."/>
            <person name="Lin Y.-M."/>
            <person name="Vaughn R."/>
            <person name="Liu B."/>
            <person name="Li W."/>
            <person name="Simpson S."/>
            <person name="Scheffler B."/>
            <person name="Saski C."/>
            <person name="Grover C."/>
            <person name="Hu G."/>
            <person name="Conover J."/>
            <person name="Carlson J."/>
            <person name="Shu S."/>
            <person name="Boston L."/>
            <person name="Williams M."/>
            <person name="Peterson D."/>
            <person name="Mcgee K."/>
            <person name="Jones D."/>
            <person name="Wendel J."/>
            <person name="Stelly D."/>
            <person name="Grimwood J."/>
            <person name="Schmutz J."/>
        </authorList>
    </citation>
    <scope>NUCLEOTIDE SEQUENCE [LARGE SCALE GENOMIC DNA]</scope>
    <source>
        <strain evidence="1">1808015.09</strain>
    </source>
</reference>
<evidence type="ECO:0000313" key="2">
    <source>
        <dbReference type="Proteomes" id="UP000323506"/>
    </source>
</evidence>
<sequence>MKRCAWRVEVYGVRRRWRLVRRWKSGLRRSLLLGFGCSAKLRFRFLGH</sequence>
<proteinExistence type="predicted"/>
<dbReference type="AlphaFoldDB" id="A0A5D2HID2"/>
<accession>A0A5D2HID2</accession>